<feature type="region of interest" description="Disordered" evidence="1">
    <location>
        <begin position="167"/>
        <end position="192"/>
    </location>
</feature>
<accession>A0A9U8DZL3</accession>
<dbReference type="OMA" id="CSAIYCI"/>
<feature type="region of interest" description="Disordered" evidence="1">
    <location>
        <begin position="208"/>
        <end position="233"/>
    </location>
</feature>
<protein>
    <submittedName>
        <fullName evidence="4">Uncharacterized protein LOC106055662</fullName>
    </submittedName>
</protein>
<organism evidence="3 4">
    <name type="scientific">Biomphalaria glabrata</name>
    <name type="common">Bloodfluke planorb</name>
    <name type="synonym">Freshwater snail</name>
    <dbReference type="NCBI Taxonomy" id="6526"/>
    <lineage>
        <taxon>Eukaryota</taxon>
        <taxon>Metazoa</taxon>
        <taxon>Spiralia</taxon>
        <taxon>Lophotrochozoa</taxon>
        <taxon>Mollusca</taxon>
        <taxon>Gastropoda</taxon>
        <taxon>Heterobranchia</taxon>
        <taxon>Euthyneura</taxon>
        <taxon>Panpulmonata</taxon>
        <taxon>Hygrophila</taxon>
        <taxon>Lymnaeoidea</taxon>
        <taxon>Planorbidae</taxon>
        <taxon>Biomphalaria</taxon>
    </lineage>
</organism>
<evidence type="ECO:0000256" key="1">
    <source>
        <dbReference type="SAM" id="MobiDB-lite"/>
    </source>
</evidence>
<evidence type="ECO:0000256" key="2">
    <source>
        <dbReference type="SAM" id="Phobius"/>
    </source>
</evidence>
<dbReference type="KEGG" id="bgt:106055662"/>
<keyword evidence="2" id="KW-0812">Transmembrane</keyword>
<gene>
    <name evidence="4" type="primary">LOC106055662</name>
</gene>
<name>A0A9U8DZL3_BIOGL</name>
<keyword evidence="2" id="KW-1133">Transmembrane helix</keyword>
<dbReference type="OrthoDB" id="6141157at2759"/>
<dbReference type="RefSeq" id="XP_013067472.2">
    <property type="nucleotide sequence ID" value="XM_013212018.2"/>
</dbReference>
<evidence type="ECO:0000313" key="3">
    <source>
        <dbReference type="Proteomes" id="UP001165740"/>
    </source>
</evidence>
<keyword evidence="2" id="KW-0472">Membrane</keyword>
<dbReference type="GeneID" id="106055662"/>
<feature type="transmembrane region" description="Helical" evidence="2">
    <location>
        <begin position="128"/>
        <end position="150"/>
    </location>
</feature>
<evidence type="ECO:0000313" key="4">
    <source>
        <dbReference type="RefSeq" id="XP_013067472.2"/>
    </source>
</evidence>
<sequence>MLEYVVCVNVISDIMEIGLRKPFKPIFQASRSTAGPLTQWIATSVALFYLVMTESVSAFSLGTSDTQEKMENSDLLSEDIAYWLELDDHFIQPGNILLSRARRDASNTTGDLSIWEKIEEFYSDKNNMAMYCVLPILVFIYGGCSAIYCIHKCRLYMRRRKHKRLKEEDCDSLTSDKNDLNDDSKTVGAAERDRPISQISQAWVDMNMDPKGKWSGQAPVQPDSGQSPLPWQIPDKMETSYEQKSSSRGAAAGLDDALKEEDILVESGRRSQTNFSRRGANDALEDKLARRDQSKTMLMTSTINENQKYAEGQEMKQFGAIKEQKTRPPVIRAAEAKSFEDSRVHANLEDYSSNKSTAIKATDFSRFSDSRPIEIVPLSADPHLRGWDPLHNRPYTDQGLKYSPLGAEGGTHETRSASQNIKEEMLARYDALSAFQMAKKAAEILKVNAVEKTPYERKPTKKKHIFIAE</sequence>
<dbReference type="Proteomes" id="UP001165740">
    <property type="component" value="Chromosome 15"/>
</dbReference>
<dbReference type="AlphaFoldDB" id="A0A9U8DZL3"/>
<proteinExistence type="predicted"/>
<feature type="compositionally biased region" description="Basic and acidic residues" evidence="1">
    <location>
        <begin position="174"/>
        <end position="192"/>
    </location>
</feature>
<keyword evidence="3" id="KW-1185">Reference proteome</keyword>
<reference evidence="4" key="1">
    <citation type="submission" date="2025-08" db="UniProtKB">
        <authorList>
            <consortium name="RefSeq"/>
        </authorList>
    </citation>
    <scope>IDENTIFICATION</scope>
</reference>